<feature type="compositionally biased region" description="Basic residues" evidence="1">
    <location>
        <begin position="63"/>
        <end position="74"/>
    </location>
</feature>
<comment type="caution">
    <text evidence="2">The sequence shown here is derived from an EMBL/GenBank/DDBJ whole genome shotgun (WGS) entry which is preliminary data.</text>
</comment>
<dbReference type="Proteomes" id="UP000615446">
    <property type="component" value="Unassembled WGS sequence"/>
</dbReference>
<gene>
    <name evidence="3" type="ORF">RCL2_000588700</name>
    <name evidence="2" type="ORF">RclHR1_19220001</name>
</gene>
<reference evidence="2 4" key="1">
    <citation type="submission" date="2017-11" db="EMBL/GenBank/DDBJ databases">
        <title>The genome of Rhizophagus clarus HR1 reveals common genetic basis of auxotrophy among arbuscular mycorrhizal fungi.</title>
        <authorList>
            <person name="Kobayashi Y."/>
        </authorList>
    </citation>
    <scope>NUCLEOTIDE SEQUENCE [LARGE SCALE GENOMIC DNA]</scope>
    <source>
        <strain evidence="2 4">HR1</strain>
    </source>
</reference>
<proteinExistence type="predicted"/>
<sequence length="94" mass="11170">MLENYFEIIEKEALITALLDPHKKKAIFANNDQKELVKTSLHEVYELAKNDTYIQLEKCEPKPKKRRTSTRVYKRNLFSDDESHDLQTEDNEVE</sequence>
<feature type="compositionally biased region" description="Acidic residues" evidence="1">
    <location>
        <begin position="79"/>
        <end position="94"/>
    </location>
</feature>
<evidence type="ECO:0000313" key="3">
    <source>
        <dbReference type="EMBL" id="GES78569.1"/>
    </source>
</evidence>
<dbReference type="Proteomes" id="UP000247702">
    <property type="component" value="Unassembled WGS sequence"/>
</dbReference>
<accession>A0A2Z6R4E6</accession>
<reference evidence="3" key="2">
    <citation type="submission" date="2019-10" db="EMBL/GenBank/DDBJ databases">
        <title>Conservation and host-specific expression of non-tandemly repeated heterogenous ribosome RNA gene in arbuscular mycorrhizal fungi.</title>
        <authorList>
            <person name="Maeda T."/>
            <person name="Kobayashi Y."/>
            <person name="Nakagawa T."/>
            <person name="Ezawa T."/>
            <person name="Yamaguchi K."/>
            <person name="Bino T."/>
            <person name="Nishimoto Y."/>
            <person name="Shigenobu S."/>
            <person name="Kawaguchi M."/>
        </authorList>
    </citation>
    <scope>NUCLEOTIDE SEQUENCE</scope>
    <source>
        <strain evidence="3">HR1</strain>
    </source>
</reference>
<protein>
    <submittedName>
        <fullName evidence="2">Uncharacterized protein</fullName>
    </submittedName>
</protein>
<feature type="region of interest" description="Disordered" evidence="1">
    <location>
        <begin position="63"/>
        <end position="94"/>
    </location>
</feature>
<evidence type="ECO:0000313" key="4">
    <source>
        <dbReference type="Proteomes" id="UP000247702"/>
    </source>
</evidence>
<evidence type="ECO:0000256" key="1">
    <source>
        <dbReference type="SAM" id="MobiDB-lite"/>
    </source>
</evidence>
<dbReference type="STRING" id="94130.A0A2Z6R4E6"/>
<organism evidence="2 4">
    <name type="scientific">Rhizophagus clarus</name>
    <dbReference type="NCBI Taxonomy" id="94130"/>
    <lineage>
        <taxon>Eukaryota</taxon>
        <taxon>Fungi</taxon>
        <taxon>Fungi incertae sedis</taxon>
        <taxon>Mucoromycota</taxon>
        <taxon>Glomeromycotina</taxon>
        <taxon>Glomeromycetes</taxon>
        <taxon>Glomerales</taxon>
        <taxon>Glomeraceae</taxon>
        <taxon>Rhizophagus</taxon>
    </lineage>
</organism>
<dbReference type="EMBL" id="BLAL01000040">
    <property type="protein sequence ID" value="GES78569.1"/>
    <property type="molecule type" value="Genomic_DNA"/>
</dbReference>
<evidence type="ECO:0000313" key="2">
    <source>
        <dbReference type="EMBL" id="GBB91831.1"/>
    </source>
</evidence>
<dbReference type="EMBL" id="BEXD01001027">
    <property type="protein sequence ID" value="GBB91831.1"/>
    <property type="molecule type" value="Genomic_DNA"/>
</dbReference>
<dbReference type="AlphaFoldDB" id="A0A2Z6R4E6"/>
<keyword evidence="4" id="KW-1185">Reference proteome</keyword>
<dbReference type="OrthoDB" id="2435964at2759"/>
<name>A0A2Z6R4E6_9GLOM</name>